<dbReference type="NCBIfam" id="TIGR00225">
    <property type="entry name" value="prc"/>
    <property type="match status" value="1"/>
</dbReference>
<dbReference type="InterPro" id="IPR029045">
    <property type="entry name" value="ClpP/crotonase-like_dom_sf"/>
</dbReference>
<dbReference type="InterPro" id="IPR036034">
    <property type="entry name" value="PDZ_sf"/>
</dbReference>
<dbReference type="RefSeq" id="WP_343795653.1">
    <property type="nucleotide sequence ID" value="NZ_BAAADJ010000004.1"/>
</dbReference>
<dbReference type="Gene3D" id="3.30.750.44">
    <property type="match status" value="1"/>
</dbReference>
<dbReference type="Gene3D" id="3.90.226.10">
    <property type="entry name" value="2-enoyl-CoA Hydratase, Chain A, domain 1"/>
    <property type="match status" value="1"/>
</dbReference>
<dbReference type="InterPro" id="IPR001478">
    <property type="entry name" value="PDZ"/>
</dbReference>
<comment type="similarity">
    <text evidence="1 5">Belongs to the peptidase S41A family.</text>
</comment>
<evidence type="ECO:0000256" key="2">
    <source>
        <dbReference type="ARBA" id="ARBA00022670"/>
    </source>
</evidence>
<dbReference type="CDD" id="cd07560">
    <property type="entry name" value="Peptidase_S41_CPP"/>
    <property type="match status" value="1"/>
</dbReference>
<evidence type="ECO:0000313" key="9">
    <source>
        <dbReference type="Proteomes" id="UP001500782"/>
    </source>
</evidence>
<evidence type="ECO:0000256" key="6">
    <source>
        <dbReference type="SAM" id="SignalP"/>
    </source>
</evidence>
<dbReference type="PANTHER" id="PTHR32060">
    <property type="entry name" value="TAIL-SPECIFIC PROTEASE"/>
    <property type="match status" value="1"/>
</dbReference>
<feature type="signal peptide" evidence="6">
    <location>
        <begin position="1"/>
        <end position="26"/>
    </location>
</feature>
<dbReference type="SUPFAM" id="SSF50156">
    <property type="entry name" value="PDZ domain-like"/>
    <property type="match status" value="1"/>
</dbReference>
<keyword evidence="6" id="KW-0732">Signal</keyword>
<keyword evidence="2 5" id="KW-0645">Protease</keyword>
<dbReference type="Pfam" id="PF00595">
    <property type="entry name" value="PDZ"/>
    <property type="match status" value="1"/>
</dbReference>
<keyword evidence="4 5" id="KW-0720">Serine protease</keyword>
<keyword evidence="9" id="KW-1185">Reference proteome</keyword>
<comment type="caution">
    <text evidence="8">The sequence shown here is derived from an EMBL/GenBank/DDBJ whole genome shotgun (WGS) entry which is preliminary data.</text>
</comment>
<dbReference type="InterPro" id="IPR005151">
    <property type="entry name" value="Tail-specific_protease"/>
</dbReference>
<gene>
    <name evidence="8" type="ORF">GCM10008967_02630</name>
</gene>
<dbReference type="PANTHER" id="PTHR32060:SF22">
    <property type="entry name" value="CARBOXYL-TERMINAL-PROCESSING PEPTIDASE 3, CHLOROPLASTIC"/>
    <property type="match status" value="1"/>
</dbReference>
<dbReference type="PROSITE" id="PS50106">
    <property type="entry name" value="PDZ"/>
    <property type="match status" value="1"/>
</dbReference>
<evidence type="ECO:0000256" key="4">
    <source>
        <dbReference type="ARBA" id="ARBA00022825"/>
    </source>
</evidence>
<dbReference type="Proteomes" id="UP001500782">
    <property type="component" value="Unassembled WGS sequence"/>
</dbReference>
<dbReference type="SMART" id="SM00228">
    <property type="entry name" value="PDZ"/>
    <property type="match status" value="1"/>
</dbReference>
<dbReference type="Gene3D" id="2.30.42.10">
    <property type="match status" value="1"/>
</dbReference>
<dbReference type="EMBL" id="BAAADJ010000004">
    <property type="protein sequence ID" value="GAA0315549.1"/>
    <property type="molecule type" value="Genomic_DNA"/>
</dbReference>
<evidence type="ECO:0000256" key="1">
    <source>
        <dbReference type="ARBA" id="ARBA00009179"/>
    </source>
</evidence>
<proteinExistence type="inferred from homology"/>
<evidence type="ECO:0000256" key="3">
    <source>
        <dbReference type="ARBA" id="ARBA00022801"/>
    </source>
</evidence>
<evidence type="ECO:0000313" key="8">
    <source>
        <dbReference type="EMBL" id="GAA0315549.1"/>
    </source>
</evidence>
<accession>A0ABP3FHZ7</accession>
<protein>
    <recommendedName>
        <fullName evidence="7">PDZ domain-containing protein</fullName>
    </recommendedName>
</protein>
<dbReference type="SUPFAM" id="SSF52096">
    <property type="entry name" value="ClpP/crotonase"/>
    <property type="match status" value="1"/>
</dbReference>
<feature type="domain" description="PDZ" evidence="7">
    <location>
        <begin position="70"/>
        <end position="140"/>
    </location>
</feature>
<dbReference type="SMART" id="SM00245">
    <property type="entry name" value="TSPc"/>
    <property type="match status" value="1"/>
</dbReference>
<evidence type="ECO:0000259" key="7">
    <source>
        <dbReference type="PROSITE" id="PS50106"/>
    </source>
</evidence>
<dbReference type="Pfam" id="PF03572">
    <property type="entry name" value="Peptidase_S41"/>
    <property type="match status" value="1"/>
</dbReference>
<organism evidence="8 9">
    <name type="scientific">Bacillus carboniphilus</name>
    <dbReference type="NCBI Taxonomy" id="86663"/>
    <lineage>
        <taxon>Bacteria</taxon>
        <taxon>Bacillati</taxon>
        <taxon>Bacillota</taxon>
        <taxon>Bacilli</taxon>
        <taxon>Bacillales</taxon>
        <taxon>Bacillaceae</taxon>
        <taxon>Bacillus</taxon>
    </lineage>
</organism>
<dbReference type="CDD" id="cd06782">
    <property type="entry name" value="cpPDZ_CPP-like"/>
    <property type="match status" value="1"/>
</dbReference>
<keyword evidence="3 5" id="KW-0378">Hydrolase</keyword>
<reference evidence="9" key="1">
    <citation type="journal article" date="2019" name="Int. J. Syst. Evol. Microbiol.">
        <title>The Global Catalogue of Microorganisms (GCM) 10K type strain sequencing project: providing services to taxonomists for standard genome sequencing and annotation.</title>
        <authorList>
            <consortium name="The Broad Institute Genomics Platform"/>
            <consortium name="The Broad Institute Genome Sequencing Center for Infectious Disease"/>
            <person name="Wu L."/>
            <person name="Ma J."/>
        </authorList>
    </citation>
    <scope>NUCLEOTIDE SEQUENCE [LARGE SCALE GENOMIC DNA]</scope>
    <source>
        <strain evidence="9">JCM 9731</strain>
    </source>
</reference>
<dbReference type="InterPro" id="IPR004447">
    <property type="entry name" value="Peptidase_S41A"/>
</dbReference>
<evidence type="ECO:0000256" key="5">
    <source>
        <dbReference type="RuleBase" id="RU004404"/>
    </source>
</evidence>
<sequence length="460" mass="51134">MKHFNRILPPLFLLTLLFSQVTHAFAEPIDEVREIIENYYIKEVPDSILNQPTIQDITSHLDPYSTYMTKLEYESFTQAIEQELVGIGIVIEEHDLGIMVLQTLEGGPANLAGIQAGDIIIGVDDYNLEGVSLQTAISYITGEENTSLRLTYIEKATGTTKSITVERKKISLPNVESKMLGGNIGYIRLNSFSLDAVEQIQSAIQSLQNPKGFIFDLRNNGGGYVSSAQNIIGLFPNAQYAFQLRERVGDSLLYQAIKQETVFTKPVHILVNQNSASASEMVSASIKEQTESTIYGQTTYGKGSMQSLFLLSDESVFKLTTARFFSPSGAEIDQVGVTPDIITEEGKELVQSHKDMLLNNYSHYKKLPTLANVPVDKTFTIKMNTQMNWEGATSKNIELIHLTGDAVETNLTIVDSKTVKLTSVKPLLSKEKYMLIIHPEWSSKTNRAMETGTLLEVNVE</sequence>
<name>A0ABP3FHZ7_9BACI</name>
<feature type="chain" id="PRO_5047279659" description="PDZ domain-containing protein" evidence="6">
    <location>
        <begin position="27"/>
        <end position="460"/>
    </location>
</feature>